<dbReference type="InterPro" id="IPR014883">
    <property type="entry name" value="VRR_NUC"/>
</dbReference>
<accession>A0A4R6RPF4</accession>
<evidence type="ECO:0000259" key="4">
    <source>
        <dbReference type="Pfam" id="PF08774"/>
    </source>
</evidence>
<evidence type="ECO:0000256" key="3">
    <source>
        <dbReference type="ARBA" id="ARBA00022801"/>
    </source>
</evidence>
<evidence type="ECO:0000313" key="6">
    <source>
        <dbReference type="Proteomes" id="UP000294593"/>
    </source>
</evidence>
<comment type="cofactor">
    <cofactor evidence="1">
        <name>Mg(2+)</name>
        <dbReference type="ChEBI" id="CHEBI:18420"/>
    </cofactor>
</comment>
<keyword evidence="6" id="KW-1185">Reference proteome</keyword>
<organism evidence="5 6">
    <name type="scientific">Aquabacterium commune</name>
    <dbReference type="NCBI Taxonomy" id="70586"/>
    <lineage>
        <taxon>Bacteria</taxon>
        <taxon>Pseudomonadati</taxon>
        <taxon>Pseudomonadota</taxon>
        <taxon>Betaproteobacteria</taxon>
        <taxon>Burkholderiales</taxon>
        <taxon>Aquabacterium</taxon>
    </lineage>
</organism>
<keyword evidence="3" id="KW-0378">Hydrolase</keyword>
<comment type="caution">
    <text evidence="5">The sequence shown here is derived from an EMBL/GenBank/DDBJ whole genome shotgun (WGS) entry which is preliminary data.</text>
</comment>
<dbReference type="Proteomes" id="UP000294593">
    <property type="component" value="Unassembled WGS sequence"/>
</dbReference>
<gene>
    <name evidence="5" type="ORF">EV672_101222</name>
</gene>
<name>A0A4R6RPF4_9BURK</name>
<evidence type="ECO:0000256" key="2">
    <source>
        <dbReference type="ARBA" id="ARBA00022722"/>
    </source>
</evidence>
<dbReference type="GO" id="GO:0016788">
    <property type="term" value="F:hydrolase activity, acting on ester bonds"/>
    <property type="evidence" value="ECO:0007669"/>
    <property type="project" value="InterPro"/>
</dbReference>
<dbReference type="GO" id="GO:0004518">
    <property type="term" value="F:nuclease activity"/>
    <property type="evidence" value="ECO:0007669"/>
    <property type="project" value="UniProtKB-KW"/>
</dbReference>
<proteinExistence type="predicted"/>
<sequence>MAGPVPILLVGAGQQVEGLSMEALPDLFGLEPIKPRHHTKPEAAALAEVLRALSTHQSVAWVRRMNSGAAKVGNRFIRFGWPGCPDLLGQMKDGRLLGVEVKRAKGGRVSDEQRHFLALIKQAGGVAFVARNCQDVFKELGR</sequence>
<protein>
    <submittedName>
        <fullName evidence="5">VRR-NUC domain-containing protein</fullName>
    </submittedName>
</protein>
<dbReference type="Gene3D" id="3.40.1350.10">
    <property type="match status" value="1"/>
</dbReference>
<dbReference type="RefSeq" id="WP_243738449.1">
    <property type="nucleotide sequence ID" value="NZ_SNXW01000001.1"/>
</dbReference>
<dbReference type="InterPro" id="IPR011856">
    <property type="entry name" value="tRNA_endonuc-like_dom_sf"/>
</dbReference>
<feature type="domain" description="VRR-NUC" evidence="4">
    <location>
        <begin position="78"/>
        <end position="131"/>
    </location>
</feature>
<dbReference type="GO" id="GO:0003676">
    <property type="term" value="F:nucleic acid binding"/>
    <property type="evidence" value="ECO:0007669"/>
    <property type="project" value="InterPro"/>
</dbReference>
<reference evidence="5 6" key="1">
    <citation type="submission" date="2019-03" db="EMBL/GenBank/DDBJ databases">
        <title>Genomic Encyclopedia of Type Strains, Phase IV (KMG-IV): sequencing the most valuable type-strain genomes for metagenomic binning, comparative biology and taxonomic classification.</title>
        <authorList>
            <person name="Goeker M."/>
        </authorList>
    </citation>
    <scope>NUCLEOTIDE SEQUENCE [LARGE SCALE GENOMIC DNA]</scope>
    <source>
        <strain evidence="5 6">DSM 11901</strain>
    </source>
</reference>
<evidence type="ECO:0000256" key="1">
    <source>
        <dbReference type="ARBA" id="ARBA00001946"/>
    </source>
</evidence>
<dbReference type="Pfam" id="PF08774">
    <property type="entry name" value="VRR_NUC"/>
    <property type="match status" value="1"/>
</dbReference>
<keyword evidence="2" id="KW-0540">Nuclease</keyword>
<evidence type="ECO:0000313" key="5">
    <source>
        <dbReference type="EMBL" id="TDP88085.1"/>
    </source>
</evidence>
<dbReference type="EMBL" id="SNXW01000001">
    <property type="protein sequence ID" value="TDP88085.1"/>
    <property type="molecule type" value="Genomic_DNA"/>
</dbReference>
<dbReference type="AlphaFoldDB" id="A0A4R6RPF4"/>